<sequence>MVTFTSRPGQLTDPMSAERGRVDAGGLGERDGLPFVGVGEAPEGAGLGDVGVGVADVDALDSDDVAFISAGTAISAAMTKNTAAMTTLGNCIAFLPGPLRG</sequence>
<gene>
    <name evidence="2" type="ORF">AGRA3207_002621</name>
</gene>
<proteinExistence type="predicted"/>
<accession>A0ABX8QSN2</accession>
<name>A0ABX8QSN2_9ACTN</name>
<reference evidence="2" key="1">
    <citation type="submission" date="2020-07" db="EMBL/GenBank/DDBJ databases">
        <authorList>
            <person name="Tarantini F.S."/>
            <person name="Hong K.W."/>
            <person name="Chan K.G."/>
        </authorList>
    </citation>
    <scope>NUCLEOTIDE SEQUENCE</scope>
    <source>
        <strain evidence="2">32-07</strain>
    </source>
</reference>
<dbReference type="Proteomes" id="UP001049518">
    <property type="component" value="Chromosome"/>
</dbReference>
<evidence type="ECO:0000313" key="3">
    <source>
        <dbReference type="Proteomes" id="UP001049518"/>
    </source>
</evidence>
<organism evidence="2 3">
    <name type="scientific">Actinomadura graeca</name>
    <dbReference type="NCBI Taxonomy" id="2750812"/>
    <lineage>
        <taxon>Bacteria</taxon>
        <taxon>Bacillati</taxon>
        <taxon>Actinomycetota</taxon>
        <taxon>Actinomycetes</taxon>
        <taxon>Streptosporangiales</taxon>
        <taxon>Thermomonosporaceae</taxon>
        <taxon>Actinomadura</taxon>
    </lineage>
</organism>
<keyword evidence="3" id="KW-1185">Reference proteome</keyword>
<protein>
    <submittedName>
        <fullName evidence="2">Uncharacterized protein</fullName>
    </submittedName>
</protein>
<evidence type="ECO:0000313" key="2">
    <source>
        <dbReference type="EMBL" id="QXJ21735.1"/>
    </source>
</evidence>
<dbReference type="RefSeq" id="WP_231334909.1">
    <property type="nucleotide sequence ID" value="NZ_CP059572.1"/>
</dbReference>
<evidence type="ECO:0000256" key="1">
    <source>
        <dbReference type="SAM" id="MobiDB-lite"/>
    </source>
</evidence>
<feature type="region of interest" description="Disordered" evidence="1">
    <location>
        <begin position="1"/>
        <end position="28"/>
    </location>
</feature>
<feature type="compositionally biased region" description="Basic and acidic residues" evidence="1">
    <location>
        <begin position="16"/>
        <end position="28"/>
    </location>
</feature>
<dbReference type="EMBL" id="CP059572">
    <property type="protein sequence ID" value="QXJ21735.1"/>
    <property type="molecule type" value="Genomic_DNA"/>
</dbReference>